<reference evidence="2" key="3">
    <citation type="submission" date="2023-05" db="EMBL/GenBank/DDBJ databases">
        <authorList>
            <person name="Smith C.H."/>
        </authorList>
    </citation>
    <scope>NUCLEOTIDE SEQUENCE</scope>
    <source>
        <strain evidence="2">CHS0354</strain>
        <tissue evidence="2">Mantle</tissue>
    </source>
</reference>
<sequence>MQELEYRLQKAEELIQMILDGVDDNNTDYNVTPSGNAYNPTISLFTCPVSGTYLFFTSILSVPHIRTVQTELVYEGLGKGSANAFNDVDVDQGITAVALHCSAGHWVWVRCMSGSQTWEGTFSSFTGILMGPDVLATATNSY</sequence>
<dbReference type="SUPFAM" id="SSF49842">
    <property type="entry name" value="TNF-like"/>
    <property type="match status" value="1"/>
</dbReference>
<dbReference type="EMBL" id="JAEAOA010002354">
    <property type="protein sequence ID" value="KAK3597953.1"/>
    <property type="molecule type" value="Genomic_DNA"/>
</dbReference>
<accession>A0AAE0SUT4</accession>
<gene>
    <name evidence="2" type="ORF">CHS0354_042300</name>
</gene>
<protein>
    <recommendedName>
        <fullName evidence="1">C1q domain-containing protein</fullName>
    </recommendedName>
</protein>
<dbReference type="Pfam" id="PF00386">
    <property type="entry name" value="C1q"/>
    <property type="match status" value="1"/>
</dbReference>
<proteinExistence type="predicted"/>
<organism evidence="2 3">
    <name type="scientific">Potamilus streckersoni</name>
    <dbReference type="NCBI Taxonomy" id="2493646"/>
    <lineage>
        <taxon>Eukaryota</taxon>
        <taxon>Metazoa</taxon>
        <taxon>Spiralia</taxon>
        <taxon>Lophotrochozoa</taxon>
        <taxon>Mollusca</taxon>
        <taxon>Bivalvia</taxon>
        <taxon>Autobranchia</taxon>
        <taxon>Heteroconchia</taxon>
        <taxon>Palaeoheterodonta</taxon>
        <taxon>Unionida</taxon>
        <taxon>Unionoidea</taxon>
        <taxon>Unionidae</taxon>
        <taxon>Ambleminae</taxon>
        <taxon>Lampsilini</taxon>
        <taxon>Potamilus</taxon>
    </lineage>
</organism>
<dbReference type="InterPro" id="IPR008983">
    <property type="entry name" value="Tumour_necrosis_fac-like_dom"/>
</dbReference>
<evidence type="ECO:0000259" key="1">
    <source>
        <dbReference type="Pfam" id="PF00386"/>
    </source>
</evidence>
<dbReference type="Proteomes" id="UP001195483">
    <property type="component" value="Unassembled WGS sequence"/>
</dbReference>
<dbReference type="InterPro" id="IPR001073">
    <property type="entry name" value="C1q_dom"/>
</dbReference>
<dbReference type="Gene3D" id="2.60.120.40">
    <property type="match status" value="1"/>
</dbReference>
<evidence type="ECO:0000313" key="2">
    <source>
        <dbReference type="EMBL" id="KAK3597953.1"/>
    </source>
</evidence>
<feature type="domain" description="C1q" evidence="1">
    <location>
        <begin position="33"/>
        <end position="130"/>
    </location>
</feature>
<dbReference type="AlphaFoldDB" id="A0AAE0SUT4"/>
<name>A0AAE0SUT4_9BIVA</name>
<reference evidence="2" key="2">
    <citation type="journal article" date="2021" name="Genome Biol. Evol.">
        <title>Developing a high-quality reference genome for a parasitic bivalve with doubly uniparental inheritance (Bivalvia: Unionida).</title>
        <authorList>
            <person name="Smith C.H."/>
        </authorList>
    </citation>
    <scope>NUCLEOTIDE SEQUENCE</scope>
    <source>
        <strain evidence="2">CHS0354</strain>
        <tissue evidence="2">Mantle</tissue>
    </source>
</reference>
<evidence type="ECO:0000313" key="3">
    <source>
        <dbReference type="Proteomes" id="UP001195483"/>
    </source>
</evidence>
<comment type="caution">
    <text evidence="2">The sequence shown here is derived from an EMBL/GenBank/DDBJ whole genome shotgun (WGS) entry which is preliminary data.</text>
</comment>
<keyword evidence="3" id="KW-1185">Reference proteome</keyword>
<reference evidence="2" key="1">
    <citation type="journal article" date="2021" name="Genome Biol. Evol.">
        <title>A High-Quality Reference Genome for a Parasitic Bivalve with Doubly Uniparental Inheritance (Bivalvia: Unionida).</title>
        <authorList>
            <person name="Smith C.H."/>
        </authorList>
    </citation>
    <scope>NUCLEOTIDE SEQUENCE</scope>
    <source>
        <strain evidence="2">CHS0354</strain>
    </source>
</reference>